<dbReference type="SUPFAM" id="SSF56112">
    <property type="entry name" value="Protein kinase-like (PK-like)"/>
    <property type="match status" value="1"/>
</dbReference>
<dbReference type="Gene3D" id="1.10.510.10">
    <property type="entry name" value="Transferase(Phosphotransferase) domain 1"/>
    <property type="match status" value="1"/>
</dbReference>
<dbReference type="Gene3D" id="3.40.30.10">
    <property type="entry name" value="Glutaredoxin"/>
    <property type="match status" value="3"/>
</dbReference>
<dbReference type="SMART" id="SM00219">
    <property type="entry name" value="TyrKc"/>
    <property type="match status" value="1"/>
</dbReference>
<name>A0AAF3FFM8_9BILA</name>
<dbReference type="FunFam" id="3.40.30.10:FF:000012">
    <property type="entry name" value="Monothiol glutaredoxin"/>
    <property type="match status" value="2"/>
</dbReference>
<dbReference type="InterPro" id="IPR002109">
    <property type="entry name" value="Glutaredoxin"/>
</dbReference>
<evidence type="ECO:0000259" key="5">
    <source>
        <dbReference type="PROSITE" id="PS50011"/>
    </source>
</evidence>
<dbReference type="InterPro" id="IPR000719">
    <property type="entry name" value="Prot_kinase_dom"/>
</dbReference>
<keyword evidence="3" id="KW-0411">Iron-sulfur</keyword>
<feature type="transmembrane region" description="Helical" evidence="4">
    <location>
        <begin position="140"/>
        <end position="161"/>
    </location>
</feature>
<dbReference type="InterPro" id="IPR013766">
    <property type="entry name" value="Thioredoxin_domain"/>
</dbReference>
<keyword evidence="2" id="KW-0408">Iron</keyword>
<evidence type="ECO:0000256" key="3">
    <source>
        <dbReference type="ARBA" id="ARBA00023014"/>
    </source>
</evidence>
<dbReference type="InterPro" id="IPR004480">
    <property type="entry name" value="Monothiol_GRX-rel"/>
</dbReference>
<reference evidence="8" key="1">
    <citation type="submission" date="2024-02" db="UniProtKB">
        <authorList>
            <consortium name="WormBaseParasite"/>
        </authorList>
    </citation>
    <scope>IDENTIFICATION</scope>
</reference>
<evidence type="ECO:0000256" key="2">
    <source>
        <dbReference type="ARBA" id="ARBA00023004"/>
    </source>
</evidence>
<dbReference type="GO" id="GO:0006879">
    <property type="term" value="P:intracellular iron ion homeostasis"/>
    <property type="evidence" value="ECO:0007669"/>
    <property type="project" value="TreeGrafter"/>
</dbReference>
<dbReference type="GO" id="GO:0005634">
    <property type="term" value="C:nucleus"/>
    <property type="evidence" value="ECO:0007669"/>
    <property type="project" value="TreeGrafter"/>
</dbReference>
<keyword evidence="4" id="KW-0812">Transmembrane</keyword>
<dbReference type="AlphaFoldDB" id="A0AAF3FFM8"/>
<dbReference type="PROSITE" id="PS51354">
    <property type="entry name" value="GLUTAREDOXIN_2"/>
    <property type="match status" value="2"/>
</dbReference>
<dbReference type="Proteomes" id="UP000887575">
    <property type="component" value="Unassembled WGS sequence"/>
</dbReference>
<dbReference type="Pfam" id="PF00085">
    <property type="entry name" value="Thioredoxin"/>
    <property type="match status" value="1"/>
</dbReference>
<proteinExistence type="predicted"/>
<keyword evidence="4" id="KW-0472">Membrane</keyword>
<dbReference type="PRINTS" id="PR00109">
    <property type="entry name" value="TYRKINASE"/>
</dbReference>
<dbReference type="InterPro" id="IPR008266">
    <property type="entry name" value="Tyr_kinase_AS"/>
</dbReference>
<dbReference type="GO" id="GO:0005829">
    <property type="term" value="C:cytosol"/>
    <property type="evidence" value="ECO:0007669"/>
    <property type="project" value="TreeGrafter"/>
</dbReference>
<dbReference type="PROSITE" id="PS51352">
    <property type="entry name" value="THIOREDOXIN_2"/>
    <property type="match status" value="1"/>
</dbReference>
<dbReference type="InterPro" id="IPR033658">
    <property type="entry name" value="GRX_PICOT-like"/>
</dbReference>
<evidence type="ECO:0000256" key="4">
    <source>
        <dbReference type="SAM" id="Phobius"/>
    </source>
</evidence>
<dbReference type="InterPro" id="IPR036249">
    <property type="entry name" value="Thioredoxin-like_sf"/>
</dbReference>
<dbReference type="PANTHER" id="PTHR10293:SF73">
    <property type="entry name" value="GLUTAREDOXIN-3"/>
    <property type="match status" value="1"/>
</dbReference>
<evidence type="ECO:0000256" key="1">
    <source>
        <dbReference type="ARBA" id="ARBA00022723"/>
    </source>
</evidence>
<dbReference type="InterPro" id="IPR011009">
    <property type="entry name" value="Kinase-like_dom_sf"/>
</dbReference>
<dbReference type="PROSITE" id="PS50011">
    <property type="entry name" value="PROTEIN_KINASE_DOM"/>
    <property type="match status" value="1"/>
</dbReference>
<feature type="domain" description="Thioredoxin" evidence="6">
    <location>
        <begin position="534"/>
        <end position="646"/>
    </location>
</feature>
<accession>A0AAF3FFM8</accession>
<dbReference type="SUPFAM" id="SSF52833">
    <property type="entry name" value="Thioredoxin-like"/>
    <property type="match status" value="3"/>
</dbReference>
<dbReference type="GO" id="GO:0046872">
    <property type="term" value="F:metal ion binding"/>
    <property type="evidence" value="ECO:0007669"/>
    <property type="project" value="UniProtKB-KW"/>
</dbReference>
<evidence type="ECO:0000313" key="8">
    <source>
        <dbReference type="WBParaSite" id="MBELARI_LOCUS4821"/>
    </source>
</evidence>
<organism evidence="7 8">
    <name type="scientific">Mesorhabditis belari</name>
    <dbReference type="NCBI Taxonomy" id="2138241"/>
    <lineage>
        <taxon>Eukaryota</taxon>
        <taxon>Metazoa</taxon>
        <taxon>Ecdysozoa</taxon>
        <taxon>Nematoda</taxon>
        <taxon>Chromadorea</taxon>
        <taxon>Rhabditida</taxon>
        <taxon>Rhabditina</taxon>
        <taxon>Rhabditomorpha</taxon>
        <taxon>Rhabditoidea</taxon>
        <taxon>Rhabditidae</taxon>
        <taxon>Mesorhabditinae</taxon>
        <taxon>Mesorhabditis</taxon>
    </lineage>
</organism>
<dbReference type="CDD" id="cd00192">
    <property type="entry name" value="PTKc"/>
    <property type="match status" value="1"/>
</dbReference>
<dbReference type="GO" id="GO:0004713">
    <property type="term" value="F:protein tyrosine kinase activity"/>
    <property type="evidence" value="ECO:0007669"/>
    <property type="project" value="InterPro"/>
</dbReference>
<protein>
    <submittedName>
        <fullName evidence="8">Uncharacterized protein</fullName>
    </submittedName>
</protein>
<keyword evidence="1" id="KW-0479">Metal-binding</keyword>
<dbReference type="PANTHER" id="PTHR10293">
    <property type="entry name" value="GLUTAREDOXIN FAMILY MEMBER"/>
    <property type="match status" value="1"/>
</dbReference>
<dbReference type="Pfam" id="PF00462">
    <property type="entry name" value="Glutaredoxin"/>
    <property type="match status" value="2"/>
</dbReference>
<feature type="domain" description="Protein kinase" evidence="5">
    <location>
        <begin position="235"/>
        <end position="509"/>
    </location>
</feature>
<dbReference type="Pfam" id="PF07714">
    <property type="entry name" value="PK_Tyr_Ser-Thr"/>
    <property type="match status" value="1"/>
</dbReference>
<dbReference type="InterPro" id="IPR001245">
    <property type="entry name" value="Ser-Thr/Tyr_kinase_cat_dom"/>
</dbReference>
<evidence type="ECO:0000313" key="7">
    <source>
        <dbReference type="Proteomes" id="UP000887575"/>
    </source>
</evidence>
<dbReference type="CDD" id="cd03028">
    <property type="entry name" value="GRX_PICOT_like"/>
    <property type="match status" value="2"/>
</dbReference>
<dbReference type="Gene3D" id="3.30.200.20">
    <property type="entry name" value="Phosphorylase Kinase, domain 1"/>
    <property type="match status" value="1"/>
</dbReference>
<keyword evidence="7" id="KW-1185">Reference proteome</keyword>
<dbReference type="WBParaSite" id="MBELARI_LOCUS4821">
    <property type="protein sequence ID" value="MBELARI_LOCUS4821"/>
    <property type="gene ID" value="MBELARI_LOCUS4821"/>
</dbReference>
<dbReference type="GO" id="GO:0051536">
    <property type="term" value="F:iron-sulfur cluster binding"/>
    <property type="evidence" value="ECO:0007669"/>
    <property type="project" value="UniProtKB-KW"/>
</dbReference>
<dbReference type="InterPro" id="IPR020635">
    <property type="entry name" value="Tyr_kinase_cat_dom"/>
</dbReference>
<sequence length="861" mass="97011">MDPETPRGAFTPMIQLLVDILYSCQEQALADEGNAAPREYPVNRFSYISVQTMWSCNLTDCDLENSISLDYSRYPARAKESIHLEKFKNFRMYSIANTDDFPKLIDELYICPVNGTYVTPSHQSTETTTKPHSTDKDLDWVLPMIFVIILFCFGLCLVARWRFCSHWTPKIPFLHDFKMRHGSAHSVALQDQIRAATLQSAAGLAGIGSMASKPRTASGSSNGKDPWEINSDRVFLTHERLGCGASSEVVKALLKGRPPVKDRGAPMQLALSFNDNSNVVAAKYLKPSACLSAKSSFMAESKLLREIGFHPHIVPFVGIVSDGPDRLLLTQLCPFGDLLRFLKNNQGTLKELEEKEKQIIAWQICDALCYLSAKKFIHRDVAARNVFMYGRTIGKLGDFGLCVKAPEGRIRAGGHLPVRTLPPEAIETLVFDEKTDVWAFGLLLWELYTGGLVPLADITLPEVLSSLKSGYRPQVPEKCPEKIVELMAECWQMSPDDRPSFTDLRAALFNVIDLTSAHYGYIHFQDYKRFIFTLSRGISTMPTQLNNENDFKSLTSNDNLSIVHFYASWAPQCQQLNQVLDDLKAEATTTYEVAYIDAEEVPEASLAANVTAAPTTIFYKKGREVARVNGFQPIEIRTQILKFSGSHVASVSAPVKEDLNDRLKRLISTKRLMLFMKGDATTPRCGFSRQTIDLLNEINAEYGTFDILNDEEVRQGLKEYSNWPTYPQLYLDGELVGGLDVIREELQDADFVARIPKKETLNNRLKLLINASRLMLFMKGNEETPRCGFSKQIIGLLNDAKVDFRTFDILGDEEVRQGLKEYSNWPTYPQLYLDGELIGGLDVIREELKDNDFVERLPRKA</sequence>
<evidence type="ECO:0000259" key="6">
    <source>
        <dbReference type="PROSITE" id="PS51352"/>
    </source>
</evidence>
<dbReference type="GO" id="GO:0005524">
    <property type="term" value="F:ATP binding"/>
    <property type="evidence" value="ECO:0007669"/>
    <property type="project" value="InterPro"/>
</dbReference>
<dbReference type="PROSITE" id="PS00109">
    <property type="entry name" value="PROTEIN_KINASE_TYR"/>
    <property type="match status" value="1"/>
</dbReference>
<keyword evidence="4" id="KW-1133">Transmembrane helix</keyword>